<protein>
    <submittedName>
        <fullName evidence="1">Uncharacterized protein</fullName>
    </submittedName>
</protein>
<dbReference type="AlphaFoldDB" id="A0AAN6G414"/>
<gene>
    <name evidence="1" type="ORF">LTR82_000408</name>
</gene>
<accession>A0AAN6G414</accession>
<evidence type="ECO:0000313" key="1">
    <source>
        <dbReference type="EMBL" id="KAK0328477.1"/>
    </source>
</evidence>
<comment type="caution">
    <text evidence="1">The sequence shown here is derived from an EMBL/GenBank/DDBJ whole genome shotgun (WGS) entry which is preliminary data.</text>
</comment>
<dbReference type="Proteomes" id="UP001168146">
    <property type="component" value="Unassembled WGS sequence"/>
</dbReference>
<reference evidence="1" key="1">
    <citation type="submission" date="2021-12" db="EMBL/GenBank/DDBJ databases">
        <title>Black yeast isolated from Biological Soil Crust.</title>
        <authorList>
            <person name="Kurbessoian T."/>
        </authorList>
    </citation>
    <scope>NUCLEOTIDE SEQUENCE</scope>
    <source>
        <strain evidence="1">CCFEE 5208</strain>
    </source>
</reference>
<dbReference type="EMBL" id="JASUXU010000001">
    <property type="protein sequence ID" value="KAK0328477.1"/>
    <property type="molecule type" value="Genomic_DNA"/>
</dbReference>
<sequence>MTSLTKESERDRVGGIHDCCAETSTIYYKGNHFEFTILLSNLRGLCAKLLRLAKRCGPRPVRSLSMRLWTPRWRHMRAGQDLAMLAYNGIQLHPIIRPSDPSPQGIFSAYDGMCGAALESAVRIGKKAADEGWEEKRVRARLNQWLVLCLSSKAAGKRSRWWKLAIEI</sequence>
<evidence type="ECO:0000313" key="2">
    <source>
        <dbReference type="Proteomes" id="UP001168146"/>
    </source>
</evidence>
<proteinExistence type="predicted"/>
<name>A0AAN6G414_9PEZI</name>
<organism evidence="1 2">
    <name type="scientific">Friedmanniomyces endolithicus</name>
    <dbReference type="NCBI Taxonomy" id="329885"/>
    <lineage>
        <taxon>Eukaryota</taxon>
        <taxon>Fungi</taxon>
        <taxon>Dikarya</taxon>
        <taxon>Ascomycota</taxon>
        <taxon>Pezizomycotina</taxon>
        <taxon>Dothideomycetes</taxon>
        <taxon>Dothideomycetidae</taxon>
        <taxon>Mycosphaerellales</taxon>
        <taxon>Teratosphaeriaceae</taxon>
        <taxon>Friedmanniomyces</taxon>
    </lineage>
</organism>